<dbReference type="SUPFAM" id="SSF54695">
    <property type="entry name" value="POZ domain"/>
    <property type="match status" value="1"/>
</dbReference>
<reference evidence="2 3" key="1">
    <citation type="submission" date="2014-04" db="EMBL/GenBank/DDBJ databases">
        <authorList>
            <consortium name="DOE Joint Genome Institute"/>
            <person name="Kuo A."/>
            <person name="Zuccaro A."/>
            <person name="Kohler A."/>
            <person name="Nagy L.G."/>
            <person name="Floudas D."/>
            <person name="Copeland A."/>
            <person name="Barry K.W."/>
            <person name="Cichocki N."/>
            <person name="Veneault-Fourrey C."/>
            <person name="LaButti K."/>
            <person name="Lindquist E.A."/>
            <person name="Lipzen A."/>
            <person name="Lundell T."/>
            <person name="Morin E."/>
            <person name="Murat C."/>
            <person name="Sun H."/>
            <person name="Tunlid A."/>
            <person name="Henrissat B."/>
            <person name="Grigoriev I.V."/>
            <person name="Hibbett D.S."/>
            <person name="Martin F."/>
            <person name="Nordberg H.P."/>
            <person name="Cantor M.N."/>
            <person name="Hua S.X."/>
        </authorList>
    </citation>
    <scope>NUCLEOTIDE SEQUENCE [LARGE SCALE GENOMIC DNA]</scope>
    <source>
        <strain evidence="2 3">MAFF 305830</strain>
    </source>
</reference>
<dbReference type="Proteomes" id="UP000054097">
    <property type="component" value="Unassembled WGS sequence"/>
</dbReference>
<dbReference type="OrthoDB" id="3223751at2759"/>
<accession>A0A0C3AYT1</accession>
<dbReference type="STRING" id="933852.A0A0C3AYT1"/>
<evidence type="ECO:0000313" key="3">
    <source>
        <dbReference type="Proteomes" id="UP000054097"/>
    </source>
</evidence>
<feature type="domain" description="BTB" evidence="1">
    <location>
        <begin position="25"/>
        <end position="91"/>
    </location>
</feature>
<dbReference type="HOGENOM" id="CLU_093557_0_0_1"/>
<reference evidence="3" key="2">
    <citation type="submission" date="2015-01" db="EMBL/GenBank/DDBJ databases">
        <title>Evolutionary Origins and Diversification of the Mycorrhizal Mutualists.</title>
        <authorList>
            <consortium name="DOE Joint Genome Institute"/>
            <consortium name="Mycorrhizal Genomics Consortium"/>
            <person name="Kohler A."/>
            <person name="Kuo A."/>
            <person name="Nagy L.G."/>
            <person name="Floudas D."/>
            <person name="Copeland A."/>
            <person name="Barry K.W."/>
            <person name="Cichocki N."/>
            <person name="Veneault-Fourrey C."/>
            <person name="LaButti K."/>
            <person name="Lindquist E.A."/>
            <person name="Lipzen A."/>
            <person name="Lundell T."/>
            <person name="Morin E."/>
            <person name="Murat C."/>
            <person name="Riley R."/>
            <person name="Ohm R."/>
            <person name="Sun H."/>
            <person name="Tunlid A."/>
            <person name="Henrissat B."/>
            <person name="Grigoriev I.V."/>
            <person name="Hibbett D.S."/>
            <person name="Martin F."/>
        </authorList>
    </citation>
    <scope>NUCLEOTIDE SEQUENCE [LARGE SCALE GENOMIC DNA]</scope>
    <source>
        <strain evidence="3">MAFF 305830</strain>
    </source>
</reference>
<gene>
    <name evidence="2" type="ORF">M408DRAFT_328549</name>
</gene>
<dbReference type="Gene3D" id="3.30.710.10">
    <property type="entry name" value="Potassium Channel Kv1.1, Chain A"/>
    <property type="match status" value="1"/>
</dbReference>
<dbReference type="InterPro" id="IPR000210">
    <property type="entry name" value="BTB/POZ_dom"/>
</dbReference>
<evidence type="ECO:0000259" key="1">
    <source>
        <dbReference type="PROSITE" id="PS50097"/>
    </source>
</evidence>
<name>A0A0C3AYT1_SERVB</name>
<dbReference type="SMART" id="SM00225">
    <property type="entry name" value="BTB"/>
    <property type="match status" value="1"/>
</dbReference>
<organism evidence="2 3">
    <name type="scientific">Serendipita vermifera MAFF 305830</name>
    <dbReference type="NCBI Taxonomy" id="933852"/>
    <lineage>
        <taxon>Eukaryota</taxon>
        <taxon>Fungi</taxon>
        <taxon>Dikarya</taxon>
        <taxon>Basidiomycota</taxon>
        <taxon>Agaricomycotina</taxon>
        <taxon>Agaricomycetes</taxon>
        <taxon>Sebacinales</taxon>
        <taxon>Serendipitaceae</taxon>
        <taxon>Serendipita</taxon>
    </lineage>
</organism>
<protein>
    <recommendedName>
        <fullName evidence="1">BTB domain-containing protein</fullName>
    </recommendedName>
</protein>
<proteinExistence type="predicted"/>
<dbReference type="Pfam" id="PF00651">
    <property type="entry name" value="BTB"/>
    <property type="match status" value="1"/>
</dbReference>
<dbReference type="EMBL" id="KN824287">
    <property type="protein sequence ID" value="KIM29685.1"/>
    <property type="molecule type" value="Genomic_DNA"/>
</dbReference>
<dbReference type="PROSITE" id="PS50097">
    <property type="entry name" value="BTB"/>
    <property type="match status" value="1"/>
</dbReference>
<keyword evidence="3" id="KW-1185">Reference proteome</keyword>
<evidence type="ECO:0000313" key="2">
    <source>
        <dbReference type="EMBL" id="KIM29685.1"/>
    </source>
</evidence>
<sequence length="241" mass="27199">MSNTTDRDYTTGSPRRHHSLYIEEADFVIQVENAIFKVHRLFLSKDSNVLRDMLNVPQTGGSKEGTEESPLVLTGDNVSSWESLLSAHYDSPCFNSANHTERMLSILPLAHKYCMVKIEQDIIEELKTIKSTDGHVDLMVAAKMVNSDVLYKEALRRLTSSQARLTLDQAQRVGLEAYFEINEAVVLGLETRLSYANTTITTARIALEKADNTKCQRCTLPISWRCTVCQHIQTKPVLPRI</sequence>
<dbReference type="AlphaFoldDB" id="A0A0C3AYT1"/>
<dbReference type="InterPro" id="IPR011333">
    <property type="entry name" value="SKP1/BTB/POZ_sf"/>
</dbReference>